<dbReference type="Proteomes" id="UP000470404">
    <property type="component" value="Unassembled WGS sequence"/>
</dbReference>
<dbReference type="PANTHER" id="PTHR47691:SF3">
    <property type="entry name" value="HTH-TYPE TRANSCRIPTIONAL REGULATOR RV0890C-RELATED"/>
    <property type="match status" value="1"/>
</dbReference>
<dbReference type="Gene3D" id="3.40.50.300">
    <property type="entry name" value="P-loop containing nucleotide triphosphate hydrolases"/>
    <property type="match status" value="1"/>
</dbReference>
<comment type="caution">
    <text evidence="1">The sequence shown here is derived from an EMBL/GenBank/DDBJ whole genome shotgun (WGS) entry which is preliminary data.</text>
</comment>
<dbReference type="Pfam" id="PF13424">
    <property type="entry name" value="TPR_12"/>
    <property type="match status" value="1"/>
</dbReference>
<keyword evidence="1" id="KW-0547">Nucleotide-binding</keyword>
<sequence length="631" mass="68481">GGPARADAPAAAPVQLPPRRPALVGRDAELARLEDILRRCDPAPPVVVLTGIGGVGKTALALGWLYGRLDAFPDAVLYARLSADIADPASTALHGFLRALGVPGREIPPSPHQRAALFRGLTADLRFAILIEDAARSEDVSALLPGSTAAFVLVTARTQLVRLLADGAEEISVDPLEDAPASQVLAFYARRDGLGPAAERLLAACGGLPLALAVTGSRLRHRPCRAPEREVRRIDAQPKGIAAMADALDSSYAALDEFAARAYRACGFLPGPHLDRAALSHTLQRLPGFTDDDLDDLVDAHLLRDVDDDTVDQHDAVRRHARALAEQVDDQRDRDRLLDRYTRWYRDRTVAASTLIHPHRPGFAAATAGIFADRDAALAWWTRDLPVINAVADDAADRGRHEELWQIAEASWGYFLYHRDYPPFLRLFTAGLRAARACGEPVAEARMLHQIGFVHRKLGNVEEAVAHDEAAAVIGEREQHALTLATAASRAAWAAEAHGDPERALDLYEDSAEKHAHADRPRGVGLARLRRGNLLITLGRDPEALTELAAAAEIMVEQDDPAQHAEVLVALAGIFERQGDDRSARDHLARARENVEPLRSPHFQNTVDDALAALDRRTAEACGEAARQEIR</sequence>
<dbReference type="Gene3D" id="1.25.40.10">
    <property type="entry name" value="Tetratricopeptide repeat domain"/>
    <property type="match status" value="1"/>
</dbReference>
<dbReference type="EMBL" id="JAAGNC010000187">
    <property type="protein sequence ID" value="NEC60983.1"/>
    <property type="molecule type" value="Genomic_DNA"/>
</dbReference>
<dbReference type="PRINTS" id="PR00364">
    <property type="entry name" value="DISEASERSIST"/>
</dbReference>
<evidence type="ECO:0000313" key="1">
    <source>
        <dbReference type="EMBL" id="NEC60983.1"/>
    </source>
</evidence>
<feature type="non-terminal residue" evidence="1">
    <location>
        <position position="1"/>
    </location>
</feature>
<keyword evidence="2" id="KW-1185">Reference proteome</keyword>
<accession>A0ABX0C1D9</accession>
<reference evidence="1 2" key="1">
    <citation type="submission" date="2020-01" db="EMBL/GenBank/DDBJ databases">
        <title>Insect and environment-associated Actinomycetes.</title>
        <authorList>
            <person name="Currrie C."/>
            <person name="Chevrette M."/>
            <person name="Carlson C."/>
            <person name="Stubbendieck R."/>
            <person name="Wendt-Pienkowski E."/>
        </authorList>
    </citation>
    <scope>NUCLEOTIDE SEQUENCE [LARGE SCALE GENOMIC DNA]</scope>
    <source>
        <strain evidence="1 2">SID8386</strain>
    </source>
</reference>
<dbReference type="SUPFAM" id="SSF48452">
    <property type="entry name" value="TPR-like"/>
    <property type="match status" value="1"/>
</dbReference>
<dbReference type="SUPFAM" id="SSF52540">
    <property type="entry name" value="P-loop containing nucleoside triphosphate hydrolases"/>
    <property type="match status" value="1"/>
</dbReference>
<protein>
    <submittedName>
        <fullName evidence="1">ATP-binding protein</fullName>
    </submittedName>
</protein>
<organism evidence="1 2">
    <name type="scientific">Amycolatopsis rubida</name>
    <dbReference type="NCBI Taxonomy" id="112413"/>
    <lineage>
        <taxon>Bacteria</taxon>
        <taxon>Bacillati</taxon>
        <taxon>Actinomycetota</taxon>
        <taxon>Actinomycetes</taxon>
        <taxon>Pseudonocardiales</taxon>
        <taxon>Pseudonocardiaceae</taxon>
        <taxon>Amycolatopsis</taxon>
    </lineage>
</organism>
<dbReference type="InterPro" id="IPR011990">
    <property type="entry name" value="TPR-like_helical_dom_sf"/>
</dbReference>
<evidence type="ECO:0000313" key="2">
    <source>
        <dbReference type="Proteomes" id="UP000470404"/>
    </source>
</evidence>
<dbReference type="GO" id="GO:0005524">
    <property type="term" value="F:ATP binding"/>
    <property type="evidence" value="ECO:0007669"/>
    <property type="project" value="UniProtKB-KW"/>
</dbReference>
<dbReference type="InterPro" id="IPR027417">
    <property type="entry name" value="P-loop_NTPase"/>
</dbReference>
<proteinExistence type="predicted"/>
<gene>
    <name evidence="1" type="ORF">G3I59_36650</name>
</gene>
<name>A0ABX0C1D9_9PSEU</name>
<dbReference type="RefSeq" id="WP_161269719.1">
    <property type="nucleotide sequence ID" value="NZ_JAAGNC010000187.1"/>
</dbReference>
<keyword evidence="1" id="KW-0067">ATP-binding</keyword>
<dbReference type="PANTHER" id="PTHR47691">
    <property type="entry name" value="REGULATOR-RELATED"/>
    <property type="match status" value="1"/>
</dbReference>